<dbReference type="OrthoDB" id="1935484at2759"/>
<evidence type="ECO:0000256" key="3">
    <source>
        <dbReference type="ARBA" id="ARBA00022692"/>
    </source>
</evidence>
<evidence type="ECO:0000313" key="9">
    <source>
        <dbReference type="Proteomes" id="UP001150879"/>
    </source>
</evidence>
<feature type="transmembrane region" description="Helical" evidence="6">
    <location>
        <begin position="413"/>
        <end position="434"/>
    </location>
</feature>
<keyword evidence="3 6" id="KW-0812">Transmembrane</keyword>
<dbReference type="GO" id="GO:0016020">
    <property type="term" value="C:membrane"/>
    <property type="evidence" value="ECO:0007669"/>
    <property type="project" value="UniProtKB-SubCell"/>
</dbReference>
<sequence>MSGKSSLSLESKQTSVTIVQETPVPIKNPNGTGGVLAAGASLEFYEPIAEYEGRHRYDPLAEWTEKEEKLLVRKLDYRICSWVCLMFFALQLDRGNIGQALSDGMLDDLGLSTNNYNYGMTIFYLCFLCAEVPSQMISKKLGPDVWIPIQMVLWSVVGICQGLVTDEKSFYATRALLGLIEGGFIPDALLYLSYFYTNNELPMRVAFFYCTSNTTSIIAAFFAFGILRMRDIRGWEGWRWLFVLEGALTLAIGVISWFYLPPSPTQTASWFRGKDGWFSEREEIIMVNRVLRDDPAKGGMHNRQGLTLKLMWDSLMDYDLWPMYLMSLTLLIPTSPVSAYMTLFLRSLGFDTFQVNLLTIPATTLFLVQLIFWSWVSEKINNRMGIVLFYSFWVFPLLIALELMPATASPWSWYAVTVLVIGFPYVHSINVSLISRNSGSVRTRTVGSAVYNMITQAGAIISSNVYRTDDQPYYRKGNKILLAIVAWNVFITIFVKIYYIRRNKIREQLWNAMDHEQKHHYLRTTKDEGNKRLDFRFAH</sequence>
<evidence type="ECO:0000256" key="2">
    <source>
        <dbReference type="ARBA" id="ARBA00022448"/>
    </source>
</evidence>
<feature type="transmembrane region" description="Helical" evidence="6">
    <location>
        <begin position="206"/>
        <end position="227"/>
    </location>
</feature>
<dbReference type="SUPFAM" id="SSF103473">
    <property type="entry name" value="MFS general substrate transporter"/>
    <property type="match status" value="1"/>
</dbReference>
<proteinExistence type="predicted"/>
<accession>A0A9W9J547</accession>
<evidence type="ECO:0000256" key="6">
    <source>
        <dbReference type="SAM" id="Phobius"/>
    </source>
</evidence>
<dbReference type="InterPro" id="IPR011701">
    <property type="entry name" value="MFS"/>
</dbReference>
<feature type="domain" description="Major facilitator superfamily (MFS) profile" evidence="7">
    <location>
        <begin position="79"/>
        <end position="504"/>
    </location>
</feature>
<dbReference type="Proteomes" id="UP001150879">
    <property type="component" value="Unassembled WGS sequence"/>
</dbReference>
<feature type="transmembrane region" description="Helical" evidence="6">
    <location>
        <begin position="480"/>
        <end position="499"/>
    </location>
</feature>
<protein>
    <submittedName>
        <fullName evidence="8">Major facilitator superfamily domain general substrate transporter</fullName>
    </submittedName>
</protein>
<gene>
    <name evidence="8" type="ORF">N7472_008963</name>
</gene>
<evidence type="ECO:0000256" key="4">
    <source>
        <dbReference type="ARBA" id="ARBA00022989"/>
    </source>
</evidence>
<dbReference type="PROSITE" id="PS50850">
    <property type="entry name" value="MFS"/>
    <property type="match status" value="1"/>
</dbReference>
<feature type="transmembrane region" description="Helical" evidence="6">
    <location>
        <begin position="382"/>
        <end position="401"/>
    </location>
</feature>
<keyword evidence="5 6" id="KW-0472">Membrane</keyword>
<keyword evidence="4 6" id="KW-1133">Transmembrane helix</keyword>
<dbReference type="FunFam" id="1.20.1250.20:FF:000106">
    <property type="entry name" value="MFS transporter, putative"/>
    <property type="match status" value="1"/>
</dbReference>
<dbReference type="Gene3D" id="1.20.1250.20">
    <property type="entry name" value="MFS general substrate transporter like domains"/>
    <property type="match status" value="2"/>
</dbReference>
<feature type="transmembrane region" description="Helical" evidence="6">
    <location>
        <begin position="176"/>
        <end position="194"/>
    </location>
</feature>
<feature type="transmembrane region" description="Helical" evidence="6">
    <location>
        <begin position="321"/>
        <end position="345"/>
    </location>
</feature>
<keyword evidence="2" id="KW-0813">Transport</keyword>
<feature type="transmembrane region" description="Helical" evidence="6">
    <location>
        <begin position="357"/>
        <end position="376"/>
    </location>
</feature>
<dbReference type="EMBL" id="JAPQKP010000005">
    <property type="protein sequence ID" value="KAJ5189949.1"/>
    <property type="molecule type" value="Genomic_DNA"/>
</dbReference>
<name>A0A9W9J547_9EURO</name>
<dbReference type="Pfam" id="PF07690">
    <property type="entry name" value="MFS_1"/>
    <property type="match status" value="1"/>
</dbReference>
<evidence type="ECO:0000256" key="1">
    <source>
        <dbReference type="ARBA" id="ARBA00004141"/>
    </source>
</evidence>
<dbReference type="InterPro" id="IPR036259">
    <property type="entry name" value="MFS_trans_sf"/>
</dbReference>
<reference evidence="8" key="2">
    <citation type="journal article" date="2023" name="IMA Fungus">
        <title>Comparative genomic study of the Penicillium genus elucidates a diverse pangenome and 15 lateral gene transfer events.</title>
        <authorList>
            <person name="Petersen C."/>
            <person name="Sorensen T."/>
            <person name="Nielsen M.R."/>
            <person name="Sondergaard T.E."/>
            <person name="Sorensen J.L."/>
            <person name="Fitzpatrick D.A."/>
            <person name="Frisvad J.C."/>
            <person name="Nielsen K.L."/>
        </authorList>
    </citation>
    <scope>NUCLEOTIDE SEQUENCE</scope>
    <source>
        <strain evidence="8">IBT 16849</strain>
    </source>
</reference>
<dbReference type="InterPro" id="IPR020846">
    <property type="entry name" value="MFS_dom"/>
</dbReference>
<dbReference type="PANTHER" id="PTHR43791">
    <property type="entry name" value="PERMEASE-RELATED"/>
    <property type="match status" value="1"/>
</dbReference>
<evidence type="ECO:0000256" key="5">
    <source>
        <dbReference type="ARBA" id="ARBA00023136"/>
    </source>
</evidence>
<dbReference type="GO" id="GO:0022857">
    <property type="term" value="F:transmembrane transporter activity"/>
    <property type="evidence" value="ECO:0007669"/>
    <property type="project" value="InterPro"/>
</dbReference>
<evidence type="ECO:0000313" key="8">
    <source>
        <dbReference type="EMBL" id="KAJ5189949.1"/>
    </source>
</evidence>
<dbReference type="AlphaFoldDB" id="A0A9W9J547"/>
<organism evidence="8 9">
    <name type="scientific">Penicillium cf. griseofulvum</name>
    <dbReference type="NCBI Taxonomy" id="2972120"/>
    <lineage>
        <taxon>Eukaryota</taxon>
        <taxon>Fungi</taxon>
        <taxon>Dikarya</taxon>
        <taxon>Ascomycota</taxon>
        <taxon>Pezizomycotina</taxon>
        <taxon>Eurotiomycetes</taxon>
        <taxon>Eurotiomycetidae</taxon>
        <taxon>Eurotiales</taxon>
        <taxon>Aspergillaceae</taxon>
        <taxon>Penicillium</taxon>
    </lineage>
</organism>
<dbReference type="PANTHER" id="PTHR43791:SF104">
    <property type="entry name" value="MAJOR FACILITATOR SUPERFAMILY (MFS) PROFILE DOMAIN-CONTAINING PROTEIN-RELATED"/>
    <property type="match status" value="1"/>
</dbReference>
<comment type="caution">
    <text evidence="8">The sequence shown here is derived from an EMBL/GenBank/DDBJ whole genome shotgun (WGS) entry which is preliminary data.</text>
</comment>
<comment type="subcellular location">
    <subcellularLocation>
        <location evidence="1">Membrane</location>
        <topology evidence="1">Multi-pass membrane protein</topology>
    </subcellularLocation>
</comment>
<reference evidence="8" key="1">
    <citation type="submission" date="2022-11" db="EMBL/GenBank/DDBJ databases">
        <authorList>
            <person name="Petersen C."/>
        </authorList>
    </citation>
    <scope>NUCLEOTIDE SEQUENCE</scope>
    <source>
        <strain evidence="8">IBT 16849</strain>
    </source>
</reference>
<keyword evidence="9" id="KW-1185">Reference proteome</keyword>
<feature type="transmembrane region" description="Helical" evidence="6">
    <location>
        <begin position="239"/>
        <end position="260"/>
    </location>
</feature>
<evidence type="ECO:0000259" key="7">
    <source>
        <dbReference type="PROSITE" id="PS50850"/>
    </source>
</evidence>